<feature type="transmembrane region" description="Helical" evidence="5">
    <location>
        <begin position="18"/>
        <end position="38"/>
    </location>
</feature>
<dbReference type="OMA" id="RENRSCW"/>
<dbReference type="PANTHER" id="PTHR31794:SF2">
    <property type="entry name" value="AUXIN EFFLUX TRANSPORTER FAMILY PROTEIN (EUROFUNG)"/>
    <property type="match status" value="1"/>
</dbReference>
<feature type="transmembrane region" description="Helical" evidence="5">
    <location>
        <begin position="425"/>
        <end position="446"/>
    </location>
</feature>
<dbReference type="FunCoup" id="A8PWH5">
    <property type="interactions" value="23"/>
</dbReference>
<dbReference type="Pfam" id="PF03547">
    <property type="entry name" value="Mem_trans"/>
    <property type="match status" value="1"/>
</dbReference>
<dbReference type="GO" id="GO:0055085">
    <property type="term" value="P:transmembrane transport"/>
    <property type="evidence" value="ECO:0007669"/>
    <property type="project" value="InterPro"/>
</dbReference>
<feature type="transmembrane region" description="Helical" evidence="5">
    <location>
        <begin position="78"/>
        <end position="101"/>
    </location>
</feature>
<dbReference type="KEGG" id="mgl:MGL_1102"/>
<evidence type="ECO:0000256" key="1">
    <source>
        <dbReference type="ARBA" id="ARBA00004141"/>
    </source>
</evidence>
<name>A8PWH5_MALGO</name>
<dbReference type="GO" id="GO:0005783">
    <property type="term" value="C:endoplasmic reticulum"/>
    <property type="evidence" value="ECO:0007669"/>
    <property type="project" value="TreeGrafter"/>
</dbReference>
<evidence type="ECO:0000313" key="7">
    <source>
        <dbReference type="Proteomes" id="UP000008837"/>
    </source>
</evidence>
<dbReference type="VEuPathDB" id="FungiDB:MGL_1102"/>
<evidence type="ECO:0000256" key="2">
    <source>
        <dbReference type="ARBA" id="ARBA00022692"/>
    </source>
</evidence>
<dbReference type="InParanoid" id="A8PWH5"/>
<organism evidence="6 7">
    <name type="scientific">Malassezia globosa (strain ATCC MYA-4612 / CBS 7966)</name>
    <name type="common">Dandruff-associated fungus</name>
    <dbReference type="NCBI Taxonomy" id="425265"/>
    <lineage>
        <taxon>Eukaryota</taxon>
        <taxon>Fungi</taxon>
        <taxon>Dikarya</taxon>
        <taxon>Basidiomycota</taxon>
        <taxon>Ustilaginomycotina</taxon>
        <taxon>Malasseziomycetes</taxon>
        <taxon>Malasseziales</taxon>
        <taxon>Malasseziaceae</taxon>
        <taxon>Malassezia</taxon>
    </lineage>
</organism>
<keyword evidence="4 5" id="KW-0472">Membrane</keyword>
<dbReference type="GeneID" id="5856139"/>
<dbReference type="GO" id="GO:0016020">
    <property type="term" value="C:membrane"/>
    <property type="evidence" value="ECO:0007669"/>
    <property type="project" value="UniProtKB-SubCell"/>
</dbReference>
<comment type="subcellular location">
    <subcellularLocation>
        <location evidence="1">Membrane</location>
        <topology evidence="1">Multi-pass membrane protein</topology>
    </subcellularLocation>
</comment>
<dbReference type="AlphaFoldDB" id="A8PWH5"/>
<comment type="caution">
    <text evidence="6">The sequence shown here is derived from an EMBL/GenBank/DDBJ whole genome shotgun (WGS) entry which is preliminary data.</text>
</comment>
<proteinExistence type="predicted"/>
<accession>A8PWH5</accession>
<dbReference type="PANTHER" id="PTHR31794">
    <property type="entry name" value="AUXIN EFFLUX TRANSPORTER FAMILY PROTEIN (EUROFUNG)"/>
    <property type="match status" value="1"/>
</dbReference>
<feature type="transmembrane region" description="Helical" evidence="5">
    <location>
        <begin position="252"/>
        <end position="273"/>
    </location>
</feature>
<evidence type="ECO:0000313" key="6">
    <source>
        <dbReference type="EMBL" id="EDP44620.1"/>
    </source>
</evidence>
<feature type="transmembrane region" description="Helical" evidence="5">
    <location>
        <begin position="44"/>
        <end position="66"/>
    </location>
</feature>
<dbReference type="InterPro" id="IPR004776">
    <property type="entry name" value="Mem_transp_PIN-like"/>
</dbReference>
<keyword evidence="7" id="KW-1185">Reference proteome</keyword>
<feature type="transmembrane region" description="Helical" evidence="5">
    <location>
        <begin position="121"/>
        <end position="138"/>
    </location>
</feature>
<dbReference type="EMBL" id="AAYY01000003">
    <property type="protein sequence ID" value="EDP44620.1"/>
    <property type="molecule type" value="Genomic_DNA"/>
</dbReference>
<protein>
    <submittedName>
        <fullName evidence="6">Uncharacterized protein</fullName>
    </submittedName>
</protein>
<evidence type="ECO:0000256" key="4">
    <source>
        <dbReference type="ARBA" id="ARBA00023136"/>
    </source>
</evidence>
<dbReference type="Proteomes" id="UP000008837">
    <property type="component" value="Unassembled WGS sequence"/>
</dbReference>
<evidence type="ECO:0000256" key="3">
    <source>
        <dbReference type="ARBA" id="ARBA00022989"/>
    </source>
</evidence>
<gene>
    <name evidence="6" type="ORF">MGL_1102</name>
</gene>
<dbReference type="STRING" id="425265.A8PWH5"/>
<reference evidence="6 7" key="1">
    <citation type="journal article" date="2007" name="Proc. Natl. Acad. Sci. U.S.A.">
        <title>Dandruff-associated Malassezia genomes reveal convergent and divergent virulence traits shared with plant and human fungal pathogens.</title>
        <authorList>
            <person name="Xu J."/>
            <person name="Saunders C.W."/>
            <person name="Hu P."/>
            <person name="Grant R.A."/>
            <person name="Boekhout T."/>
            <person name="Kuramae E.E."/>
            <person name="Kronstad J.W."/>
            <person name="Deangelis Y.M."/>
            <person name="Reeder N.L."/>
            <person name="Johnstone K.R."/>
            <person name="Leland M."/>
            <person name="Fieno A.M."/>
            <person name="Begley W.M."/>
            <person name="Sun Y."/>
            <person name="Lacey M.P."/>
            <person name="Chaudhary T."/>
            <person name="Keough T."/>
            <person name="Chu L."/>
            <person name="Sears R."/>
            <person name="Yuan B."/>
            <person name="Dawson T.L.Jr."/>
        </authorList>
    </citation>
    <scope>NUCLEOTIDE SEQUENCE [LARGE SCALE GENOMIC DNA]</scope>
    <source>
        <strain evidence="7">ATCC MYA-4612 / CBS 7966</strain>
    </source>
</reference>
<feature type="transmembrane region" description="Helical" evidence="5">
    <location>
        <begin position="350"/>
        <end position="373"/>
    </location>
</feature>
<keyword evidence="3 5" id="KW-1133">Transmembrane helix</keyword>
<evidence type="ECO:0000256" key="5">
    <source>
        <dbReference type="SAM" id="Phobius"/>
    </source>
</evidence>
<feature type="transmembrane region" description="Helical" evidence="5">
    <location>
        <begin position="385"/>
        <end position="405"/>
    </location>
</feature>
<dbReference type="OrthoDB" id="2499604at2759"/>
<keyword evidence="2 5" id="KW-0812">Transmembrane</keyword>
<sequence>MANVGVLDKRMQSKLNKLNVSVFTPALLFSKVAFYLTPERLSELAIVPIGFVCVTFMSAVASILTSRLLRVLPSQRPFVTACAITPNSNTLPVALISSLVYSVPELHWVQDGEDSDRPELMLGRALTYLVMFSTFGTIQRWSIAAKLMALVKMVHPQGLVMGNHGYAEGDGEESSRSGFRDDVTDWLVDQGHRSQWAEQNSIFHHTPVAGSSERAGLLSEEPDDIGTRRRSLMSHVSWNTIWQKYVLAPWRAFLDFMTVPLWTSLLSFVVVLIPPLQRVIVSFDSVTGAVEQLGQCSIPMSILVLGAYFSGSDAPGTDLVNRNSIIEEPMSEAQRKEIESWEKRVTWRTIIATCAARMIVAPLIILPAVAFLCLTNDSKIVDDPVFIACACLLIGSPPALTLAQISRQRGDPNGNLEALISGTIFVSYVFLTAPVTVLLVFVALYLDKMQARFV</sequence>
<dbReference type="RefSeq" id="XP_001731834.1">
    <property type="nucleotide sequence ID" value="XM_001731782.1"/>
</dbReference>